<keyword evidence="3" id="KW-1185">Reference proteome</keyword>
<evidence type="ECO:0000256" key="1">
    <source>
        <dbReference type="SAM" id="MobiDB-lite"/>
    </source>
</evidence>
<dbReference type="Proteomes" id="UP000475214">
    <property type="component" value="Unassembled WGS sequence"/>
</dbReference>
<proteinExistence type="predicted"/>
<accession>A0A6L9SHP3</accession>
<evidence type="ECO:0000313" key="3">
    <source>
        <dbReference type="Proteomes" id="UP000475214"/>
    </source>
</evidence>
<feature type="region of interest" description="Disordered" evidence="1">
    <location>
        <begin position="15"/>
        <end position="68"/>
    </location>
</feature>
<sequence>MDEDWDRRFIAMRRLIGRTPGEDGDGLDYDKEPAGKQPLTDTGAGRSGGTVRAGVRDESRDFGGSVGV</sequence>
<gene>
    <name evidence="2" type="ORF">G1H10_28760</name>
</gene>
<protein>
    <submittedName>
        <fullName evidence="2">Uncharacterized protein</fullName>
    </submittedName>
</protein>
<name>A0A6L9SHP3_9ACTN</name>
<reference evidence="2 3" key="1">
    <citation type="submission" date="2020-02" db="EMBL/GenBank/DDBJ databases">
        <authorList>
            <person name="Li X.-J."/>
            <person name="Han X.-M."/>
        </authorList>
    </citation>
    <scope>NUCLEOTIDE SEQUENCE [LARGE SCALE GENOMIC DNA]</scope>
    <source>
        <strain evidence="2 3">CCTCC AB 2017055</strain>
    </source>
</reference>
<dbReference type="EMBL" id="JAAGOA010000030">
    <property type="protein sequence ID" value="NEE04168.1"/>
    <property type="molecule type" value="Genomic_DNA"/>
</dbReference>
<organism evidence="2 3">
    <name type="scientific">Phytoactinopolyspora halotolerans</name>
    <dbReference type="NCBI Taxonomy" id="1981512"/>
    <lineage>
        <taxon>Bacteria</taxon>
        <taxon>Bacillati</taxon>
        <taxon>Actinomycetota</taxon>
        <taxon>Actinomycetes</taxon>
        <taxon>Jiangellales</taxon>
        <taxon>Jiangellaceae</taxon>
        <taxon>Phytoactinopolyspora</taxon>
    </lineage>
</organism>
<evidence type="ECO:0000313" key="2">
    <source>
        <dbReference type="EMBL" id="NEE04168.1"/>
    </source>
</evidence>
<dbReference type="AlphaFoldDB" id="A0A6L9SHP3"/>
<comment type="caution">
    <text evidence="2">The sequence shown here is derived from an EMBL/GenBank/DDBJ whole genome shotgun (WGS) entry which is preliminary data.</text>
</comment>
<dbReference type="RefSeq" id="WP_163744475.1">
    <property type="nucleotide sequence ID" value="NZ_JAAGOA010000030.1"/>
</dbReference>